<gene>
    <name evidence="1" type="ORF">RPERSI_LOCUS260</name>
</gene>
<name>A0ACA9KAX4_9GLOM</name>
<keyword evidence="2" id="KW-1185">Reference proteome</keyword>
<protein>
    <submittedName>
        <fullName evidence="1">17960_t:CDS:1</fullName>
    </submittedName>
</protein>
<organism evidence="1 2">
    <name type="scientific">Racocetra persica</name>
    <dbReference type="NCBI Taxonomy" id="160502"/>
    <lineage>
        <taxon>Eukaryota</taxon>
        <taxon>Fungi</taxon>
        <taxon>Fungi incertae sedis</taxon>
        <taxon>Mucoromycota</taxon>
        <taxon>Glomeromycotina</taxon>
        <taxon>Glomeromycetes</taxon>
        <taxon>Diversisporales</taxon>
        <taxon>Gigasporaceae</taxon>
        <taxon>Racocetra</taxon>
    </lineage>
</organism>
<reference evidence="1" key="1">
    <citation type="submission" date="2021-06" db="EMBL/GenBank/DDBJ databases">
        <authorList>
            <person name="Kallberg Y."/>
            <person name="Tangrot J."/>
            <person name="Rosling A."/>
        </authorList>
    </citation>
    <scope>NUCLEOTIDE SEQUENCE</scope>
    <source>
        <strain evidence="1">MA461A</strain>
    </source>
</reference>
<comment type="caution">
    <text evidence="1">The sequence shown here is derived from an EMBL/GenBank/DDBJ whole genome shotgun (WGS) entry which is preliminary data.</text>
</comment>
<proteinExistence type="predicted"/>
<accession>A0ACA9KAX4</accession>
<sequence>AQTLLDTILDILNTDSEKAFIEYWKTIEKSSEISKKLPRKQIKQLCGLWAIEAKVLKLAFLTTITEITYKELQESLRKEHKMLIQIKMKLRE</sequence>
<dbReference type="Proteomes" id="UP000789920">
    <property type="component" value="Unassembled WGS sequence"/>
</dbReference>
<evidence type="ECO:0000313" key="2">
    <source>
        <dbReference type="Proteomes" id="UP000789920"/>
    </source>
</evidence>
<evidence type="ECO:0000313" key="1">
    <source>
        <dbReference type="EMBL" id="CAG8463549.1"/>
    </source>
</evidence>
<feature type="non-terminal residue" evidence="1">
    <location>
        <position position="1"/>
    </location>
</feature>
<dbReference type="EMBL" id="CAJVQC010000189">
    <property type="protein sequence ID" value="CAG8463549.1"/>
    <property type="molecule type" value="Genomic_DNA"/>
</dbReference>